<gene>
    <name evidence="5" type="ORF">G6F50_009691</name>
</gene>
<evidence type="ECO:0000256" key="2">
    <source>
        <dbReference type="ARBA" id="ARBA00022729"/>
    </source>
</evidence>
<keyword evidence="2" id="KW-0732">Signal</keyword>
<dbReference type="PANTHER" id="PTHR31836">
    <property type="match status" value="1"/>
</dbReference>
<evidence type="ECO:0000256" key="1">
    <source>
        <dbReference type="ARBA" id="ARBA00005851"/>
    </source>
</evidence>
<evidence type="ECO:0000313" key="6">
    <source>
        <dbReference type="Proteomes" id="UP000740926"/>
    </source>
</evidence>
<dbReference type="CDD" id="cd22272">
    <property type="entry name" value="DPBB_EXLX1-like"/>
    <property type="match status" value="1"/>
</dbReference>
<dbReference type="SUPFAM" id="SSF55331">
    <property type="entry name" value="Tautomerase/MIF"/>
    <property type="match status" value="1"/>
</dbReference>
<dbReference type="Pfam" id="PF03330">
    <property type="entry name" value="DPBB_1"/>
    <property type="match status" value="1"/>
</dbReference>
<dbReference type="Pfam" id="PF01187">
    <property type="entry name" value="MIF"/>
    <property type="match status" value="1"/>
</dbReference>
<evidence type="ECO:0000256" key="3">
    <source>
        <dbReference type="SAM" id="MobiDB-lite"/>
    </source>
</evidence>
<dbReference type="InterPro" id="IPR009009">
    <property type="entry name" value="RlpA-like_DPBB"/>
</dbReference>
<dbReference type="Gene3D" id="3.30.429.10">
    <property type="entry name" value="Macrophage Migration Inhibitory Factor"/>
    <property type="match status" value="1"/>
</dbReference>
<comment type="caution">
    <text evidence="5">The sequence shown here is derived from an EMBL/GenBank/DDBJ whole genome shotgun (WGS) entry which is preliminary data.</text>
</comment>
<dbReference type="AlphaFoldDB" id="A0A9P6YW98"/>
<evidence type="ECO:0000259" key="4">
    <source>
        <dbReference type="Pfam" id="PF03330"/>
    </source>
</evidence>
<protein>
    <recommendedName>
        <fullName evidence="4">RlpA-like protein double-psi beta-barrel domain-containing protein</fullName>
    </recommendedName>
</protein>
<dbReference type="InterPro" id="IPR036908">
    <property type="entry name" value="RlpA-like_sf"/>
</dbReference>
<dbReference type="EMBL" id="JAANIU010001955">
    <property type="protein sequence ID" value="KAG1565843.1"/>
    <property type="molecule type" value="Genomic_DNA"/>
</dbReference>
<proteinExistence type="inferred from homology"/>
<dbReference type="InterPro" id="IPR014347">
    <property type="entry name" value="Tautomerase/MIF_sf"/>
</dbReference>
<feature type="domain" description="RlpA-like protein double-psi beta-barrel" evidence="4">
    <location>
        <begin position="238"/>
        <end position="288"/>
    </location>
</feature>
<sequence>MPILEITSNQSPKDLTSFTKRVSALFAELIGKPESYCLVTFSKVDSYFFAGSDAPGFLCKVGSIGHIDNERNSKLTATITTELEKELGVADNRGYFLFTDLPASNVVNSVPISPSDLALPRNALASLPSSNALMPNQFEKRGKHNHKKHSKSKKNKRYSRKKKTTKKKTVKKTTKKSTKKKTTKKSSGSSGKKYSGDGTFYSPGLGSCGITNSDSEMVAALNAPQMNNPANPNNNPLCGKYINVHGHKGTVRVKIVDTCPPCKSGDVDLSTAAFGKIADYDEGRVPITWSWA</sequence>
<dbReference type="Proteomes" id="UP000740926">
    <property type="component" value="Unassembled WGS sequence"/>
</dbReference>
<keyword evidence="6" id="KW-1185">Reference proteome</keyword>
<dbReference type="PANTHER" id="PTHR31836:SF21">
    <property type="entry name" value="EXPANSIN-LIKE PROTEIN 7"/>
    <property type="match status" value="1"/>
</dbReference>
<name>A0A9P6YW98_9FUNG</name>
<dbReference type="InterPro" id="IPR051477">
    <property type="entry name" value="Expansin_CellWall"/>
</dbReference>
<dbReference type="Gene3D" id="2.40.40.10">
    <property type="entry name" value="RlpA-like domain"/>
    <property type="match status" value="1"/>
</dbReference>
<feature type="compositionally biased region" description="Basic residues" evidence="3">
    <location>
        <begin position="141"/>
        <end position="184"/>
    </location>
</feature>
<comment type="similarity">
    <text evidence="1">Belongs to the MIF family.</text>
</comment>
<accession>A0A9P6YW98</accession>
<dbReference type="InterPro" id="IPR001398">
    <property type="entry name" value="Macrophage_inhib_fac"/>
</dbReference>
<evidence type="ECO:0000313" key="5">
    <source>
        <dbReference type="EMBL" id="KAG1565843.1"/>
    </source>
</evidence>
<organism evidence="5 6">
    <name type="scientific">Rhizopus delemar</name>
    <dbReference type="NCBI Taxonomy" id="936053"/>
    <lineage>
        <taxon>Eukaryota</taxon>
        <taxon>Fungi</taxon>
        <taxon>Fungi incertae sedis</taxon>
        <taxon>Mucoromycota</taxon>
        <taxon>Mucoromycotina</taxon>
        <taxon>Mucoromycetes</taxon>
        <taxon>Mucorales</taxon>
        <taxon>Mucorineae</taxon>
        <taxon>Rhizopodaceae</taxon>
        <taxon>Rhizopus</taxon>
    </lineage>
</organism>
<dbReference type="SUPFAM" id="SSF50685">
    <property type="entry name" value="Barwin-like endoglucanases"/>
    <property type="match status" value="1"/>
</dbReference>
<feature type="region of interest" description="Disordered" evidence="3">
    <location>
        <begin position="128"/>
        <end position="196"/>
    </location>
</feature>
<reference evidence="5 6" key="1">
    <citation type="journal article" date="2020" name="Microb. Genom.">
        <title>Genetic diversity of clinical and environmental Mucorales isolates obtained from an investigation of mucormycosis cases among solid organ transplant recipients.</title>
        <authorList>
            <person name="Nguyen M.H."/>
            <person name="Kaul D."/>
            <person name="Muto C."/>
            <person name="Cheng S.J."/>
            <person name="Richter R.A."/>
            <person name="Bruno V.M."/>
            <person name="Liu G."/>
            <person name="Beyhan S."/>
            <person name="Sundermann A.J."/>
            <person name="Mounaud S."/>
            <person name="Pasculle A.W."/>
            <person name="Nierman W.C."/>
            <person name="Driscoll E."/>
            <person name="Cumbie R."/>
            <person name="Clancy C.J."/>
            <person name="Dupont C.L."/>
        </authorList>
    </citation>
    <scope>NUCLEOTIDE SEQUENCE [LARGE SCALE GENOMIC DNA]</scope>
    <source>
        <strain evidence="5 6">GL24</strain>
    </source>
</reference>